<dbReference type="Proteomes" id="UP000182569">
    <property type="component" value="Chromosome"/>
</dbReference>
<dbReference type="OrthoDB" id="7889018at2"/>
<dbReference type="InterPro" id="IPR010183">
    <property type="entry name" value="Phage_lambda_Bet"/>
</dbReference>
<dbReference type="Pfam" id="PF03837">
    <property type="entry name" value="RecT"/>
    <property type="match status" value="1"/>
</dbReference>
<dbReference type="STRING" id="1552.A7L45_13885"/>
<dbReference type="KEGG" id="ceu:A7L45_13885"/>
<dbReference type="InterPro" id="IPR018330">
    <property type="entry name" value="RecT_fam"/>
</dbReference>
<reference evidence="3" key="1">
    <citation type="journal article" date="2016" name="Front. Microbiol.">
        <title>Complete Genome Sequence of Clostridium estertheticum DSM 8809, a Microbe Identified in Spoiled Vacuum Packed Beef.</title>
        <authorList>
            <person name="Yu Z."/>
            <person name="Gunn L."/>
            <person name="Brennan E."/>
            <person name="Reid R."/>
            <person name="Wall P.G."/>
            <person name="Gaora O.P."/>
            <person name="Hurley D."/>
            <person name="Bolton D."/>
            <person name="Fanning S."/>
        </authorList>
    </citation>
    <scope>NUCLEOTIDE SEQUENCE [LARGE SCALE GENOMIC DNA]</scope>
    <source>
        <strain evidence="3">DSM 8809</strain>
    </source>
</reference>
<dbReference type="GO" id="GO:0003677">
    <property type="term" value="F:DNA binding"/>
    <property type="evidence" value="ECO:0007669"/>
    <property type="project" value="InterPro"/>
</dbReference>
<evidence type="ECO:0000313" key="2">
    <source>
        <dbReference type="EMBL" id="APC41086.1"/>
    </source>
</evidence>
<accession>A0A1J0GJJ5</accession>
<evidence type="ECO:0000256" key="1">
    <source>
        <dbReference type="SAM" id="MobiDB-lite"/>
    </source>
</evidence>
<organism evidence="2 3">
    <name type="scientific">Clostridium estertheticum subsp. estertheticum</name>
    <dbReference type="NCBI Taxonomy" id="1552"/>
    <lineage>
        <taxon>Bacteria</taxon>
        <taxon>Bacillati</taxon>
        <taxon>Bacillota</taxon>
        <taxon>Clostridia</taxon>
        <taxon>Eubacteriales</taxon>
        <taxon>Clostridiaceae</taxon>
        <taxon>Clostridium</taxon>
    </lineage>
</organism>
<feature type="compositionally biased region" description="Acidic residues" evidence="1">
    <location>
        <begin position="221"/>
        <end position="237"/>
    </location>
</feature>
<dbReference type="GO" id="GO:0006310">
    <property type="term" value="P:DNA recombination"/>
    <property type="evidence" value="ECO:0007669"/>
    <property type="project" value="InterPro"/>
</dbReference>
<dbReference type="EMBL" id="CP015756">
    <property type="protein sequence ID" value="APC41086.1"/>
    <property type="molecule type" value="Genomic_DNA"/>
</dbReference>
<gene>
    <name evidence="2" type="ORF">A7L45_13885</name>
</gene>
<proteinExistence type="predicted"/>
<keyword evidence="3" id="KW-1185">Reference proteome</keyword>
<feature type="region of interest" description="Disordered" evidence="1">
    <location>
        <begin position="212"/>
        <end position="254"/>
    </location>
</feature>
<protein>
    <submittedName>
        <fullName evidence="2">Phage recombination protein Bet</fullName>
    </submittedName>
</protein>
<feature type="compositionally biased region" description="Basic and acidic residues" evidence="1">
    <location>
        <begin position="238"/>
        <end position="254"/>
    </location>
</feature>
<name>A0A1J0GJJ5_9CLOT</name>
<dbReference type="NCBIfam" id="TIGR01913">
    <property type="entry name" value="bet_lambda"/>
    <property type="match status" value="1"/>
</dbReference>
<sequence>MTEKNNTKSSAVTLLEKEMVYTVGDEEVKLTANIVKTFIARGTKNVTDKELVIFMNLCKYRKLNPFLNEAYLVKFGEDAQIVVGKEALMRKAEESPRYKGHKAGIIVVREKEILELEGCFKLKTDVLVGGWAQIFVEGKDYPVVAKVALTEYSTGKSIWTNKPSTMIRKVALVQALREAFPTEVGALYAKEELGVDEDKIINVQHEVKEEIKNEANKDELDINETPEDDTEVIDAEIVENKNDEKSEEKGDDPY</sequence>
<dbReference type="RefSeq" id="WP_071613380.1">
    <property type="nucleotide sequence ID" value="NZ_CP015756.1"/>
</dbReference>
<dbReference type="AlphaFoldDB" id="A0A1J0GJJ5"/>
<evidence type="ECO:0000313" key="3">
    <source>
        <dbReference type="Proteomes" id="UP000182569"/>
    </source>
</evidence>